<evidence type="ECO:0000256" key="1">
    <source>
        <dbReference type="ARBA" id="ARBA00001286"/>
    </source>
</evidence>
<keyword evidence="3" id="KW-0808">Transferase</keyword>
<dbReference type="InterPro" id="IPR014048">
    <property type="entry name" value="MethylDNA_cys_MeTrfase_DNA-bd"/>
</dbReference>
<dbReference type="NCBIfam" id="TIGR00589">
    <property type="entry name" value="ogt"/>
    <property type="match status" value="1"/>
</dbReference>
<evidence type="ECO:0000313" key="8">
    <source>
        <dbReference type="EMBL" id="MFD0704819.1"/>
    </source>
</evidence>
<keyword evidence="9" id="KW-1185">Reference proteome</keyword>
<reference evidence="9" key="1">
    <citation type="journal article" date="2019" name="Int. J. Syst. Evol. Microbiol.">
        <title>The Global Catalogue of Microorganisms (GCM) 10K type strain sequencing project: providing services to taxonomists for standard genome sequencing and annotation.</title>
        <authorList>
            <consortium name="The Broad Institute Genomics Platform"/>
            <consortium name="The Broad Institute Genome Sequencing Center for Infectious Disease"/>
            <person name="Wu L."/>
            <person name="Ma J."/>
        </authorList>
    </citation>
    <scope>NUCLEOTIDE SEQUENCE [LARGE SCALE GENOMIC DNA]</scope>
    <source>
        <strain evidence="9">CCM 8604</strain>
    </source>
</reference>
<dbReference type="RefSeq" id="WP_377938532.1">
    <property type="nucleotide sequence ID" value="NZ_JBHTHQ010000021.1"/>
</dbReference>
<evidence type="ECO:0000256" key="4">
    <source>
        <dbReference type="ARBA" id="ARBA00022763"/>
    </source>
</evidence>
<dbReference type="PROSITE" id="PS00374">
    <property type="entry name" value="MGMT"/>
    <property type="match status" value="1"/>
</dbReference>
<evidence type="ECO:0000313" key="9">
    <source>
        <dbReference type="Proteomes" id="UP001597036"/>
    </source>
</evidence>
<gene>
    <name evidence="8" type="ORF">ACFQY8_03540</name>
</gene>
<dbReference type="PANTHER" id="PTHR42942">
    <property type="entry name" value="6-O-METHYLGUANINE DNA METHYLTRANSFERASE"/>
    <property type="match status" value="1"/>
</dbReference>
<dbReference type="EMBL" id="JBHTHQ010000021">
    <property type="protein sequence ID" value="MFD0704819.1"/>
    <property type="molecule type" value="Genomic_DNA"/>
</dbReference>
<protein>
    <submittedName>
        <fullName evidence="8">MGMT family protein</fullName>
    </submittedName>
</protein>
<keyword evidence="4" id="KW-0227">DNA damage</keyword>
<keyword evidence="2" id="KW-0489">Methyltransferase</keyword>
<evidence type="ECO:0000256" key="5">
    <source>
        <dbReference type="ARBA" id="ARBA00023204"/>
    </source>
</evidence>
<proteinExistence type="predicted"/>
<dbReference type="InterPro" id="IPR036217">
    <property type="entry name" value="MethylDNA_cys_MeTrfase_DNAb"/>
</dbReference>
<dbReference type="Gene3D" id="1.10.10.10">
    <property type="entry name" value="Winged helix-like DNA-binding domain superfamily/Winged helix DNA-binding domain"/>
    <property type="match status" value="1"/>
</dbReference>
<evidence type="ECO:0000256" key="2">
    <source>
        <dbReference type="ARBA" id="ARBA00022603"/>
    </source>
</evidence>
<dbReference type="PANTHER" id="PTHR42942:SF1">
    <property type="entry name" value="ALKYLTRANSFERASE-LIKE PROTEIN 1"/>
    <property type="match status" value="1"/>
</dbReference>
<dbReference type="InterPro" id="IPR036388">
    <property type="entry name" value="WH-like_DNA-bd_sf"/>
</dbReference>
<comment type="catalytic activity">
    <reaction evidence="1">
        <text>a 4-O-methyl-thymidine in DNA + L-cysteinyl-[protein] = a thymidine in DNA + S-methyl-L-cysteinyl-[protein]</text>
        <dbReference type="Rhea" id="RHEA:53428"/>
        <dbReference type="Rhea" id="RHEA-COMP:10131"/>
        <dbReference type="Rhea" id="RHEA-COMP:10132"/>
        <dbReference type="Rhea" id="RHEA-COMP:13555"/>
        <dbReference type="Rhea" id="RHEA-COMP:13556"/>
        <dbReference type="ChEBI" id="CHEBI:29950"/>
        <dbReference type="ChEBI" id="CHEBI:82612"/>
        <dbReference type="ChEBI" id="CHEBI:137386"/>
        <dbReference type="ChEBI" id="CHEBI:137387"/>
        <dbReference type="EC" id="2.1.1.63"/>
    </reaction>
</comment>
<dbReference type="InterPro" id="IPR001497">
    <property type="entry name" value="MethylDNA_cys_MeTrfase_AS"/>
</dbReference>
<evidence type="ECO:0000259" key="7">
    <source>
        <dbReference type="Pfam" id="PF01035"/>
    </source>
</evidence>
<dbReference type="InterPro" id="IPR052520">
    <property type="entry name" value="ATL_DNA_repair"/>
</dbReference>
<keyword evidence="5" id="KW-0234">DNA repair</keyword>
<organism evidence="8 9">
    <name type="scientific">Alloscardovia venturai</name>
    <dbReference type="NCBI Taxonomy" id="1769421"/>
    <lineage>
        <taxon>Bacteria</taxon>
        <taxon>Bacillati</taxon>
        <taxon>Actinomycetota</taxon>
        <taxon>Actinomycetes</taxon>
        <taxon>Bifidobacteriales</taxon>
        <taxon>Bifidobacteriaceae</taxon>
        <taxon>Alloscardovia</taxon>
    </lineage>
</organism>
<comment type="catalytic activity">
    <reaction evidence="6">
        <text>a 6-O-methyl-2'-deoxyguanosine in DNA + L-cysteinyl-[protein] = S-methyl-L-cysteinyl-[protein] + a 2'-deoxyguanosine in DNA</text>
        <dbReference type="Rhea" id="RHEA:24000"/>
        <dbReference type="Rhea" id="RHEA-COMP:10131"/>
        <dbReference type="Rhea" id="RHEA-COMP:10132"/>
        <dbReference type="Rhea" id="RHEA-COMP:11367"/>
        <dbReference type="Rhea" id="RHEA-COMP:11368"/>
        <dbReference type="ChEBI" id="CHEBI:29950"/>
        <dbReference type="ChEBI" id="CHEBI:82612"/>
        <dbReference type="ChEBI" id="CHEBI:85445"/>
        <dbReference type="ChEBI" id="CHEBI:85448"/>
        <dbReference type="EC" id="2.1.1.63"/>
    </reaction>
</comment>
<dbReference type="Proteomes" id="UP001597036">
    <property type="component" value="Unassembled WGS sequence"/>
</dbReference>
<dbReference type="CDD" id="cd06445">
    <property type="entry name" value="ATase"/>
    <property type="match status" value="1"/>
</dbReference>
<comment type="caution">
    <text evidence="8">The sequence shown here is derived from an EMBL/GenBank/DDBJ whole genome shotgun (WGS) entry which is preliminary data.</text>
</comment>
<sequence length="121" mass="13419">MSSIHTDARDTDESFFLKPFNERVYDIVKRIPRGKVATYGQIAALIGSPRASRFVGFALHANPEQGVIPCHRVVFKSGALAPGFAFGGPDRQRKLLEDEGVRFIDSGEQVVVDLSQCRWKA</sequence>
<feature type="domain" description="Methylated-DNA-[protein]-cysteine S-methyltransferase DNA binding" evidence="7">
    <location>
        <begin position="19"/>
        <end position="101"/>
    </location>
</feature>
<name>A0ABW2Y5G6_9BIFI</name>
<dbReference type="SUPFAM" id="SSF46767">
    <property type="entry name" value="Methylated DNA-protein cysteine methyltransferase, C-terminal domain"/>
    <property type="match status" value="1"/>
</dbReference>
<evidence type="ECO:0000256" key="3">
    <source>
        <dbReference type="ARBA" id="ARBA00022679"/>
    </source>
</evidence>
<evidence type="ECO:0000256" key="6">
    <source>
        <dbReference type="ARBA" id="ARBA00049348"/>
    </source>
</evidence>
<accession>A0ABW2Y5G6</accession>
<dbReference type="Pfam" id="PF01035">
    <property type="entry name" value="DNA_binding_1"/>
    <property type="match status" value="1"/>
</dbReference>